<sequence>MLEVGQPMGFIFHPNNFYQQYKLSNPVVRNMDISAGSVPYNFGSRLASGGKYRSSYYYPKSIKNTTPSPGGPNPVWVVWGRQGTPFEDYNNYQPNDFQQFGISGANGDEVGNNYLYGNNLGSPYQDELASYPSGWSWTRADTEGSEELNDIKNSISVSAVLTLGSALIEFDIKYLNRNASVTFIDLQ</sequence>
<dbReference type="AlphaFoldDB" id="A0A8J2J1D9"/>
<dbReference type="Proteomes" id="UP000708208">
    <property type="component" value="Unassembled WGS sequence"/>
</dbReference>
<keyword evidence="2" id="KW-1185">Reference proteome</keyword>
<gene>
    <name evidence="1" type="ORF">AFUS01_LOCUS2508</name>
</gene>
<reference evidence="1" key="1">
    <citation type="submission" date="2021-06" db="EMBL/GenBank/DDBJ databases">
        <authorList>
            <person name="Hodson N. C."/>
            <person name="Mongue J. A."/>
            <person name="Jaron S. K."/>
        </authorList>
    </citation>
    <scope>NUCLEOTIDE SEQUENCE</scope>
</reference>
<evidence type="ECO:0000313" key="2">
    <source>
        <dbReference type="Proteomes" id="UP000708208"/>
    </source>
</evidence>
<organism evidence="1 2">
    <name type="scientific">Allacma fusca</name>
    <dbReference type="NCBI Taxonomy" id="39272"/>
    <lineage>
        <taxon>Eukaryota</taxon>
        <taxon>Metazoa</taxon>
        <taxon>Ecdysozoa</taxon>
        <taxon>Arthropoda</taxon>
        <taxon>Hexapoda</taxon>
        <taxon>Collembola</taxon>
        <taxon>Symphypleona</taxon>
        <taxon>Sminthuridae</taxon>
        <taxon>Allacma</taxon>
    </lineage>
</organism>
<protein>
    <submittedName>
        <fullName evidence="1">Uncharacterized protein</fullName>
    </submittedName>
</protein>
<evidence type="ECO:0000313" key="1">
    <source>
        <dbReference type="EMBL" id="CAG7677953.1"/>
    </source>
</evidence>
<comment type="caution">
    <text evidence="1">The sequence shown here is derived from an EMBL/GenBank/DDBJ whole genome shotgun (WGS) entry which is preliminary data.</text>
</comment>
<proteinExistence type="predicted"/>
<accession>A0A8J2J1D9</accession>
<dbReference type="EMBL" id="CAJVCH010014306">
    <property type="protein sequence ID" value="CAG7677953.1"/>
    <property type="molecule type" value="Genomic_DNA"/>
</dbReference>
<name>A0A8J2J1D9_9HEXA</name>